<gene>
    <name evidence="2" type="ORF">BM221_004524</name>
</gene>
<dbReference type="InterPro" id="IPR021765">
    <property type="entry name" value="UstYa-like"/>
</dbReference>
<comment type="caution">
    <text evidence="2">The sequence shown here is derived from an EMBL/GenBank/DDBJ whole genome shotgun (WGS) entry which is preliminary data.</text>
</comment>
<protein>
    <submittedName>
        <fullName evidence="2">Uncharacterized protein</fullName>
    </submittedName>
</protein>
<comment type="similarity">
    <text evidence="1">Belongs to the ustYa family.</text>
</comment>
<dbReference type="GO" id="GO:0043386">
    <property type="term" value="P:mycotoxin biosynthetic process"/>
    <property type="evidence" value="ECO:0007669"/>
    <property type="project" value="InterPro"/>
</dbReference>
<sequence>MCLADIGIITYQWTEDRMVPIANSTTHQCANWNKLDDWTKKRSVDMMKPGWLIHPTKGYAYKDQDHHH</sequence>
<dbReference type="Pfam" id="PF11807">
    <property type="entry name" value="UstYa"/>
    <property type="match status" value="1"/>
</dbReference>
<dbReference type="AlphaFoldDB" id="A0A2N6NRH0"/>
<proteinExistence type="inferred from homology"/>
<accession>A0A2N6NRH0</accession>
<evidence type="ECO:0000256" key="1">
    <source>
        <dbReference type="ARBA" id="ARBA00035112"/>
    </source>
</evidence>
<dbReference type="EMBL" id="MRVG01000004">
    <property type="protein sequence ID" value="PMB69877.1"/>
    <property type="molecule type" value="Genomic_DNA"/>
</dbReference>
<dbReference type="Proteomes" id="UP000235728">
    <property type="component" value="Unassembled WGS sequence"/>
</dbReference>
<name>A0A2N6NRH0_BEABA</name>
<organism evidence="2 3">
    <name type="scientific">Beauveria bassiana</name>
    <name type="common">White muscardine disease fungus</name>
    <name type="synonym">Tritirachium shiotae</name>
    <dbReference type="NCBI Taxonomy" id="176275"/>
    <lineage>
        <taxon>Eukaryota</taxon>
        <taxon>Fungi</taxon>
        <taxon>Dikarya</taxon>
        <taxon>Ascomycota</taxon>
        <taxon>Pezizomycotina</taxon>
        <taxon>Sordariomycetes</taxon>
        <taxon>Hypocreomycetidae</taxon>
        <taxon>Hypocreales</taxon>
        <taxon>Cordycipitaceae</taxon>
        <taxon>Beauveria</taxon>
    </lineage>
</organism>
<evidence type="ECO:0000313" key="2">
    <source>
        <dbReference type="EMBL" id="PMB69877.1"/>
    </source>
</evidence>
<evidence type="ECO:0000313" key="3">
    <source>
        <dbReference type="Proteomes" id="UP000235728"/>
    </source>
</evidence>
<reference evidence="2 3" key="1">
    <citation type="journal article" date="2016" name="Appl. Microbiol. Biotechnol.">
        <title>Characterization of T-DNA insertion mutants with decreased virulence in the entomopathogenic fungus Beauveria bassiana JEF-007.</title>
        <authorList>
            <person name="Kim S."/>
            <person name="Lee S.J."/>
            <person name="Nai Y.S."/>
            <person name="Yu J.S."/>
            <person name="Lee M.R."/>
            <person name="Yang Y.T."/>
            <person name="Kim J.S."/>
        </authorList>
    </citation>
    <scope>NUCLEOTIDE SEQUENCE [LARGE SCALE GENOMIC DNA]</scope>
    <source>
        <strain evidence="2 3">JEF-007</strain>
    </source>
</reference>